<dbReference type="OrthoDB" id="5095611at2759"/>
<organism evidence="2 3">
    <name type="scientific">Fusarium oxysporum f. sp. lycopersici (strain 4287 / CBS 123668 / FGSC 9935 / NRRL 34936)</name>
    <name type="common">Fusarium vascular wilt of tomato</name>
    <dbReference type="NCBI Taxonomy" id="426428"/>
    <lineage>
        <taxon>Eukaryota</taxon>
        <taxon>Fungi</taxon>
        <taxon>Dikarya</taxon>
        <taxon>Ascomycota</taxon>
        <taxon>Pezizomycotina</taxon>
        <taxon>Sordariomycetes</taxon>
        <taxon>Hypocreomycetidae</taxon>
        <taxon>Hypocreales</taxon>
        <taxon>Nectriaceae</taxon>
        <taxon>Fusarium</taxon>
        <taxon>Fusarium oxysporum species complex</taxon>
    </lineage>
</organism>
<dbReference type="AlphaFoldDB" id="A0A0J9WC64"/>
<feature type="compositionally biased region" description="Polar residues" evidence="1">
    <location>
        <begin position="1"/>
        <end position="16"/>
    </location>
</feature>
<evidence type="ECO:0000313" key="3">
    <source>
        <dbReference type="Proteomes" id="UP000009097"/>
    </source>
</evidence>
<evidence type="ECO:0000313" key="2">
    <source>
        <dbReference type="EMBL" id="KNB20428.1"/>
    </source>
</evidence>
<reference evidence="2" key="2">
    <citation type="journal article" date="2010" name="Nature">
        <title>Comparative genomics reveals mobile pathogenicity chromosomes in Fusarium.</title>
        <authorList>
            <person name="Ma L.J."/>
            <person name="van der Does H.C."/>
            <person name="Borkovich K.A."/>
            <person name="Coleman J.J."/>
            <person name="Daboussi M.J."/>
            <person name="Di Pietro A."/>
            <person name="Dufresne M."/>
            <person name="Freitag M."/>
            <person name="Grabherr M."/>
            <person name="Henrissat B."/>
            <person name="Houterman P.M."/>
            <person name="Kang S."/>
            <person name="Shim W.B."/>
            <person name="Woloshuk C."/>
            <person name="Xie X."/>
            <person name="Xu J.R."/>
            <person name="Antoniw J."/>
            <person name="Baker S.E."/>
            <person name="Bluhm B.H."/>
            <person name="Breakspear A."/>
            <person name="Brown D.W."/>
            <person name="Butchko R.A."/>
            <person name="Chapman S."/>
            <person name="Coulson R."/>
            <person name="Coutinho P.M."/>
            <person name="Danchin E.G."/>
            <person name="Diener A."/>
            <person name="Gale L.R."/>
            <person name="Gardiner D.M."/>
            <person name="Goff S."/>
            <person name="Hammond-Kosack K.E."/>
            <person name="Hilburn K."/>
            <person name="Hua-Van A."/>
            <person name="Jonkers W."/>
            <person name="Kazan K."/>
            <person name="Kodira C.D."/>
            <person name="Koehrsen M."/>
            <person name="Kumar L."/>
            <person name="Lee Y.H."/>
            <person name="Li L."/>
            <person name="Manners J.M."/>
            <person name="Miranda-Saavedra D."/>
            <person name="Mukherjee M."/>
            <person name="Park G."/>
            <person name="Park J."/>
            <person name="Park S.Y."/>
            <person name="Proctor R.H."/>
            <person name="Regev A."/>
            <person name="Ruiz-Roldan M.C."/>
            <person name="Sain D."/>
            <person name="Sakthikumar S."/>
            <person name="Sykes S."/>
            <person name="Schwartz D.C."/>
            <person name="Turgeon B.G."/>
            <person name="Wapinski I."/>
            <person name="Yoder O."/>
            <person name="Young S."/>
            <person name="Zeng Q."/>
            <person name="Zhou S."/>
            <person name="Galagan J."/>
            <person name="Cuomo C.A."/>
            <person name="Kistler H.C."/>
            <person name="Rep M."/>
        </authorList>
    </citation>
    <scope>NUCLEOTIDE SEQUENCE [LARGE SCALE GENOMIC DNA]</scope>
    <source>
        <strain evidence="2">4287</strain>
    </source>
</reference>
<sequence>MAASLSNAGSSVQSDTRFGDSQAADHSAPTTPPQRATDETPSPPPIFSDQPSTRFRDIPGASPHRQNLGHRRRATTAIGGHFTIPPRRLPVINSRHEVQRPGNRTPDRAVRQHRRIRTVGTHRRSESFLQYLSSVQNLSREIAGVQQTGLPEQGNRLLLASHPPRMLPISTNRLV</sequence>
<dbReference type="Proteomes" id="UP000009097">
    <property type="component" value="Unassembled WGS sequence"/>
</dbReference>
<protein>
    <submittedName>
        <fullName evidence="2">Uncharacterized protein</fullName>
    </submittedName>
</protein>
<dbReference type="EMBL" id="DS231745">
    <property type="protein sequence ID" value="KNB20428.1"/>
    <property type="molecule type" value="Genomic_DNA"/>
</dbReference>
<gene>
    <name evidence="2" type="ORF">FOXG_17493</name>
</gene>
<dbReference type="VEuPathDB" id="FungiDB:FOXG_17493"/>
<dbReference type="KEGG" id="fox:FOXG_17493"/>
<proteinExistence type="predicted"/>
<name>A0A0J9WC64_FUSO4</name>
<evidence type="ECO:0000256" key="1">
    <source>
        <dbReference type="SAM" id="MobiDB-lite"/>
    </source>
</evidence>
<reference evidence="2" key="1">
    <citation type="submission" date="2007-04" db="EMBL/GenBank/DDBJ databases">
        <authorList>
            <consortium name="The Broad Institute Genome Sequencing Platform"/>
            <person name="Birren B."/>
            <person name="Lander E."/>
            <person name="Galagan J."/>
            <person name="Nusbaum C."/>
            <person name="Devon K."/>
            <person name="Ma L.-J."/>
            <person name="Jaffe D."/>
            <person name="Butler J."/>
            <person name="Alvarez P."/>
            <person name="Gnerre S."/>
            <person name="Grabherr M."/>
            <person name="Kleber M."/>
            <person name="Mauceli E."/>
            <person name="Brockman W."/>
            <person name="MacCallum I.A."/>
            <person name="Young S."/>
            <person name="LaButti K."/>
            <person name="DeCaprio D."/>
            <person name="Crawford M."/>
            <person name="Koehrsen M."/>
            <person name="Engels R."/>
            <person name="Montgomery P."/>
            <person name="Pearson M."/>
            <person name="Howarth C."/>
            <person name="Larson L."/>
            <person name="White J."/>
            <person name="O'Leary S."/>
            <person name="Kodira C."/>
            <person name="Zeng Q."/>
            <person name="Yandava C."/>
            <person name="Alvarado L."/>
            <person name="Kistler C."/>
            <person name="Shim W.-B."/>
            <person name="Kang S."/>
            <person name="Woloshuk C."/>
        </authorList>
    </citation>
    <scope>NUCLEOTIDE SEQUENCE</scope>
    <source>
        <strain evidence="2">4287</strain>
    </source>
</reference>
<dbReference type="GeneID" id="28958248"/>
<feature type="region of interest" description="Disordered" evidence="1">
    <location>
        <begin position="1"/>
        <end position="75"/>
    </location>
</feature>
<accession>A0A0J9WC64</accession>
<dbReference type="RefSeq" id="XP_018258473.1">
    <property type="nucleotide sequence ID" value="XM_018397502.1"/>
</dbReference>